<dbReference type="SUPFAM" id="SSF74650">
    <property type="entry name" value="Galactose mutarotase-like"/>
    <property type="match status" value="1"/>
</dbReference>
<comment type="subcellular location">
    <subcellularLocation>
        <location evidence="3">Secreted</location>
    </subcellularLocation>
</comment>
<keyword evidence="14" id="KW-1185">Reference proteome</keyword>
<name>A0A173MN90_9BACT</name>
<evidence type="ECO:0000256" key="8">
    <source>
        <dbReference type="ARBA" id="ARBA00022729"/>
    </source>
</evidence>
<evidence type="ECO:0000256" key="4">
    <source>
        <dbReference type="ARBA" id="ARBA00010418"/>
    </source>
</evidence>
<dbReference type="InterPro" id="IPR013784">
    <property type="entry name" value="Carb-bd-like_fold"/>
</dbReference>
<dbReference type="Gene3D" id="2.60.40.1120">
    <property type="entry name" value="Carboxypeptidase-like, regulatory domain"/>
    <property type="match status" value="1"/>
</dbReference>
<evidence type="ECO:0000256" key="6">
    <source>
        <dbReference type="ARBA" id="ARBA00012437"/>
    </source>
</evidence>
<evidence type="ECO:0000259" key="12">
    <source>
        <dbReference type="Pfam" id="PF14686"/>
    </source>
</evidence>
<dbReference type="CDD" id="cd10317">
    <property type="entry name" value="RGL4_C"/>
    <property type="match status" value="1"/>
</dbReference>
<reference evidence="14" key="1">
    <citation type="submission" date="2017-01" db="EMBL/GenBank/DDBJ databases">
        <authorList>
            <person name="Varghese N."/>
            <person name="Submissions S."/>
        </authorList>
    </citation>
    <scope>NUCLEOTIDE SEQUENCE [LARGE SCALE GENOMIC DNA]</scope>
    <source>
        <strain evidence="14">DSM 21054</strain>
    </source>
</reference>
<protein>
    <recommendedName>
        <fullName evidence="6">rhamnogalacturonan endolyase</fullName>
        <ecNumber evidence="6">4.2.2.23</ecNumber>
    </recommendedName>
</protein>
<organism evidence="13 14">
    <name type="scientific">Filimonas lacunae</name>
    <dbReference type="NCBI Taxonomy" id="477680"/>
    <lineage>
        <taxon>Bacteria</taxon>
        <taxon>Pseudomonadati</taxon>
        <taxon>Bacteroidota</taxon>
        <taxon>Chitinophagia</taxon>
        <taxon>Chitinophagales</taxon>
        <taxon>Chitinophagaceae</taxon>
        <taxon>Filimonas</taxon>
    </lineage>
</organism>
<dbReference type="Gene3D" id="2.60.120.260">
    <property type="entry name" value="Galactose-binding domain-like"/>
    <property type="match status" value="1"/>
</dbReference>
<dbReference type="InterPro" id="IPR029411">
    <property type="entry name" value="RG-lyase_III"/>
</dbReference>
<dbReference type="GO" id="GO:0030246">
    <property type="term" value="F:carbohydrate binding"/>
    <property type="evidence" value="ECO:0007669"/>
    <property type="project" value="InterPro"/>
</dbReference>
<keyword evidence="7" id="KW-0964">Secreted</keyword>
<dbReference type="GO" id="GO:0005576">
    <property type="term" value="C:extracellular region"/>
    <property type="evidence" value="ECO:0007669"/>
    <property type="project" value="UniProtKB-SubCell"/>
</dbReference>
<evidence type="ECO:0000313" key="13">
    <source>
        <dbReference type="EMBL" id="SIS62717.1"/>
    </source>
</evidence>
<evidence type="ECO:0000256" key="10">
    <source>
        <dbReference type="ARBA" id="ARBA00023239"/>
    </source>
</evidence>
<dbReference type="GO" id="GO:0102210">
    <property type="term" value="F:rhamnogalacturonan endolyase activity"/>
    <property type="evidence" value="ECO:0007669"/>
    <property type="project" value="UniProtKB-EC"/>
</dbReference>
<dbReference type="Gene3D" id="2.70.98.10">
    <property type="match status" value="1"/>
</dbReference>
<dbReference type="InterPro" id="IPR029413">
    <property type="entry name" value="RG-lyase_II"/>
</dbReference>
<gene>
    <name evidence="13" type="ORF">SAMN05421788_101300</name>
</gene>
<proteinExistence type="inferred from homology"/>
<evidence type="ECO:0000259" key="11">
    <source>
        <dbReference type="Pfam" id="PF14683"/>
    </source>
</evidence>
<comment type="similarity">
    <text evidence="4">Belongs to the polysaccharide lyase 4 family.</text>
</comment>
<evidence type="ECO:0000256" key="7">
    <source>
        <dbReference type="ARBA" id="ARBA00022525"/>
    </source>
</evidence>
<evidence type="ECO:0000256" key="3">
    <source>
        <dbReference type="ARBA" id="ARBA00004613"/>
    </source>
</evidence>
<dbReference type="KEGG" id="fln:FLA_4895"/>
<dbReference type="STRING" id="477680.SAMN05421788_101300"/>
<dbReference type="InterPro" id="IPR011013">
    <property type="entry name" value="Gal_mutarotase_sf_dom"/>
</dbReference>
<dbReference type="Pfam" id="PF14686">
    <property type="entry name" value="fn3_3"/>
    <property type="match status" value="1"/>
</dbReference>
<comment type="catalytic activity">
    <reaction evidence="1">
        <text>Endotype eliminative cleavage of L-alpha-rhamnopyranosyl-(1-&gt;4)-alpha-D-galactopyranosyluronic acid bonds of rhamnogalacturonan I domains in ramified hairy regions of pectin leaving L-rhamnopyranose at the reducing end and 4-deoxy-4,5-unsaturated D-galactopyranosyluronic acid at the non-reducing end.</text>
        <dbReference type="EC" id="4.2.2.23"/>
    </reaction>
</comment>
<dbReference type="Pfam" id="PF14683">
    <property type="entry name" value="CBM-like"/>
    <property type="match status" value="1"/>
</dbReference>
<dbReference type="OrthoDB" id="101122at2"/>
<keyword evidence="9" id="KW-0106">Calcium</keyword>
<dbReference type="AlphaFoldDB" id="A0A173MN90"/>
<dbReference type="InterPro" id="IPR014718">
    <property type="entry name" value="GH-type_carb-bd"/>
</dbReference>
<dbReference type="InterPro" id="IPR008979">
    <property type="entry name" value="Galactose-bd-like_sf"/>
</dbReference>
<feature type="domain" description="Rhamnogalacturonan lyase" evidence="12">
    <location>
        <begin position="341"/>
        <end position="425"/>
    </location>
</feature>
<keyword evidence="8" id="KW-0732">Signal</keyword>
<dbReference type="Proteomes" id="UP000186917">
    <property type="component" value="Unassembled WGS sequence"/>
</dbReference>
<dbReference type="GO" id="GO:0005975">
    <property type="term" value="P:carbohydrate metabolic process"/>
    <property type="evidence" value="ECO:0007669"/>
    <property type="project" value="InterPro"/>
</dbReference>
<dbReference type="EC" id="4.2.2.23" evidence="6"/>
<dbReference type="SUPFAM" id="SSF49452">
    <property type="entry name" value="Starch-binding domain-like"/>
    <property type="match status" value="1"/>
</dbReference>
<comment type="cofactor">
    <cofactor evidence="2">
        <name>Ca(2+)</name>
        <dbReference type="ChEBI" id="CHEBI:29108"/>
    </cofactor>
</comment>
<evidence type="ECO:0000256" key="5">
    <source>
        <dbReference type="ARBA" id="ARBA00011245"/>
    </source>
</evidence>
<evidence type="ECO:0000256" key="2">
    <source>
        <dbReference type="ARBA" id="ARBA00001913"/>
    </source>
</evidence>
<keyword evidence="10 13" id="KW-0456">Lyase</keyword>
<dbReference type="SUPFAM" id="SSF49785">
    <property type="entry name" value="Galactose-binding domain-like"/>
    <property type="match status" value="1"/>
</dbReference>
<dbReference type="CDD" id="cd10316">
    <property type="entry name" value="RGL4_M"/>
    <property type="match status" value="1"/>
</dbReference>
<dbReference type="InterPro" id="IPR051850">
    <property type="entry name" value="Polysacch_Lyase_4"/>
</dbReference>
<dbReference type="PANTHER" id="PTHR32018:SF1">
    <property type="entry name" value="RHAMNOGALACTURONAN ENDOLYASE"/>
    <property type="match status" value="1"/>
</dbReference>
<comment type="subunit">
    <text evidence="5">Monomer.</text>
</comment>
<sequence length="596" mass="66354">MQCNKTVFNYYPVATGWFLSKTIDIWWTMNRILIFTLSLLLTQLAAHAQLSVTENGNTVTLQNNLAAFSFNTTNADLTSIVNHKGVSLLGKKGRGYLLGPGFSMSPTTYSLVRKTDSLIEIAFDHEADNHFHYSLHYIIRPGVSGVYCYLTQSHKAGDSAGIYGQTRWGISANESLFNYHLVRDSIQGPMPAMSSFSDANKIQDWTYRLPDGTVYTKYNYADYIEDRYVHGMAGTASNLGLFVIQASHEYLNGGPTKQYQNVHSTPYLICMFNCGHFLSDKRKSDDVITGDWQKTDGPFLLYTNEGSDINAIWTNAKQQAQQEIAQWPYQWMQTPDYPLQRGTVTGTLLLNNQPAANTHMILAAPGYDWQAQTSGYIYAVRTDAKGFFTIPHVRAGSYTLYAYGANQTASFSKANITVSANKTTAIGVLAWQPANHGKILWQLGIADRTTRGFRFSDHPREYGIFDQVPDSLHFTIGQSKEATDWYYAQTKPGNWYIHFTSNTSYTKPALLTIAIAGAAKNPTLQVLVNGQTVKTYKPGNDASVYRSAVAGGYYQLLEIPFDGSLLQKGNNIITLQLPDVKNGGGIMYDAIKLEAE</sequence>
<evidence type="ECO:0000256" key="9">
    <source>
        <dbReference type="ARBA" id="ARBA00022837"/>
    </source>
</evidence>
<dbReference type="CDD" id="cd10320">
    <property type="entry name" value="RGL4_N"/>
    <property type="match status" value="1"/>
</dbReference>
<feature type="domain" description="Rhamnogalacturonan lyase" evidence="11">
    <location>
        <begin position="440"/>
        <end position="593"/>
    </location>
</feature>
<evidence type="ECO:0000313" key="14">
    <source>
        <dbReference type="Proteomes" id="UP000186917"/>
    </source>
</evidence>
<dbReference type="EMBL" id="FTOR01000001">
    <property type="protein sequence ID" value="SIS62717.1"/>
    <property type="molecule type" value="Genomic_DNA"/>
</dbReference>
<evidence type="ECO:0000256" key="1">
    <source>
        <dbReference type="ARBA" id="ARBA00001324"/>
    </source>
</evidence>
<dbReference type="PANTHER" id="PTHR32018">
    <property type="entry name" value="RHAMNOGALACTURONATE LYASE FAMILY PROTEIN"/>
    <property type="match status" value="1"/>
</dbReference>
<accession>A0A173MN90</accession>